<dbReference type="AlphaFoldDB" id="A0AAU9KM84"/>
<gene>
    <name evidence="2" type="ORF">PBS003_LOCUS538</name>
</gene>
<dbReference type="PANTHER" id="PTHR34126:SF1">
    <property type="entry name" value="PEROXISOME BIOGENESIS PROTEIN 22"/>
    <property type="match status" value="1"/>
</dbReference>
<dbReference type="GO" id="GO:0007031">
    <property type="term" value="P:peroxisome organization"/>
    <property type="evidence" value="ECO:0007669"/>
    <property type="project" value="InterPro"/>
</dbReference>
<evidence type="ECO:0000256" key="1">
    <source>
        <dbReference type="SAM" id="Phobius"/>
    </source>
</evidence>
<dbReference type="InterPro" id="IPR037485">
    <property type="entry name" value="PEX22"/>
</dbReference>
<reference evidence="2" key="1">
    <citation type="submission" date="2021-11" db="EMBL/GenBank/DDBJ databases">
        <authorList>
            <person name="Islam A."/>
            <person name="Islam S."/>
            <person name="Flora M.S."/>
            <person name="Rahman M."/>
            <person name="Ziaur R.M."/>
            <person name="Epstein J.H."/>
            <person name="Hassan M."/>
            <person name="Klassen M."/>
            <person name="Woodard K."/>
            <person name="Webb A."/>
            <person name="Webby R.J."/>
            <person name="El Zowalaty M.E."/>
        </authorList>
    </citation>
    <scope>NUCLEOTIDE SEQUENCE</scope>
    <source>
        <strain evidence="2">Pbs3</strain>
    </source>
</reference>
<comment type="caution">
    <text evidence="2">The sequence shown here is derived from an EMBL/GenBank/DDBJ whole genome shotgun (WGS) entry which is preliminary data.</text>
</comment>
<keyword evidence="1" id="KW-1133">Transmembrane helix</keyword>
<dbReference type="PANTHER" id="PTHR34126">
    <property type="entry name" value="PEROXISOME BIOGENESIS PROTEIN 22"/>
    <property type="match status" value="1"/>
</dbReference>
<proteinExistence type="predicted"/>
<keyword evidence="1" id="KW-0812">Transmembrane</keyword>
<feature type="transmembrane region" description="Helical" evidence="1">
    <location>
        <begin position="16"/>
        <end position="36"/>
    </location>
</feature>
<evidence type="ECO:0000313" key="3">
    <source>
        <dbReference type="Proteomes" id="UP001160483"/>
    </source>
</evidence>
<dbReference type="EMBL" id="CAKKTJ010000086">
    <property type="protein sequence ID" value="CAH0473655.1"/>
    <property type="molecule type" value="Genomic_DNA"/>
</dbReference>
<accession>A0AAU9KM84</accession>
<keyword evidence="1" id="KW-0472">Membrane</keyword>
<evidence type="ECO:0000313" key="2">
    <source>
        <dbReference type="EMBL" id="CAH0473655.1"/>
    </source>
</evidence>
<dbReference type="Proteomes" id="UP001160483">
    <property type="component" value="Unassembled WGS sequence"/>
</dbReference>
<name>A0AAU9KM84_9STRA</name>
<sequence length="257" mass="28813">MSAKSPEVVDNMIDDSLLGIFIILLIVMLSTGYVYIQQLRQGETGQQRENVPTTIFTRMTPSTTGALASSTRGRMVSTTELNEQQIRLHLKLPMRNGARIITISADVLLKTDKLETLSWRNDEIPMILMDLSYIADVYLLYKVSDTTEIEHIDRIRDFISMHPHLKSNATTAGGIQAHKILFCTTSIGKIAFVRQIEPHVHVDVDANVVRDLEKHVPYIVHISTSREGVAVPLVPNVVHVGDSFSSYFSLISSKERL</sequence>
<dbReference type="Pfam" id="PF22978">
    <property type="entry name" value="HAD_Pex22"/>
    <property type="match status" value="1"/>
</dbReference>
<organism evidence="2 3">
    <name type="scientific">Peronospora belbahrii</name>
    <dbReference type="NCBI Taxonomy" id="622444"/>
    <lineage>
        <taxon>Eukaryota</taxon>
        <taxon>Sar</taxon>
        <taxon>Stramenopiles</taxon>
        <taxon>Oomycota</taxon>
        <taxon>Peronosporomycetes</taxon>
        <taxon>Peronosporales</taxon>
        <taxon>Peronosporaceae</taxon>
        <taxon>Peronospora</taxon>
    </lineage>
</organism>
<protein>
    <submittedName>
        <fullName evidence="2">Uncharacterized protein</fullName>
    </submittedName>
</protein>